<dbReference type="PROSITE" id="PS51257">
    <property type="entry name" value="PROKAR_LIPOPROTEIN"/>
    <property type="match status" value="1"/>
</dbReference>
<name>A0ABS8GAL3_9ALTE</name>
<reference evidence="1 2" key="1">
    <citation type="submission" date="2021-10" db="EMBL/GenBank/DDBJ databases">
        <title>Draft genome of Aestuariibacter halophilus JC2043.</title>
        <authorList>
            <person name="Emsley S.A."/>
            <person name="Pfannmuller K.M."/>
            <person name="Ushijima B."/>
            <person name="Saw J.H."/>
            <person name="Videau P."/>
        </authorList>
    </citation>
    <scope>NUCLEOTIDE SEQUENCE [LARGE SCALE GENOMIC DNA]</scope>
    <source>
        <strain evidence="1 2">JC2043</strain>
    </source>
</reference>
<dbReference type="Proteomes" id="UP001520878">
    <property type="component" value="Unassembled WGS sequence"/>
</dbReference>
<gene>
    <name evidence="1" type="ORF">LJ739_14995</name>
</gene>
<dbReference type="RefSeq" id="WP_229161813.1">
    <property type="nucleotide sequence ID" value="NZ_JAJEWP010000005.1"/>
</dbReference>
<evidence type="ECO:0000313" key="1">
    <source>
        <dbReference type="EMBL" id="MCC2617558.1"/>
    </source>
</evidence>
<accession>A0ABS8GAL3</accession>
<proteinExistence type="predicted"/>
<dbReference type="EMBL" id="JAJEWP010000005">
    <property type="protein sequence ID" value="MCC2617558.1"/>
    <property type="molecule type" value="Genomic_DNA"/>
</dbReference>
<sequence length="200" mass="21762">MKTRTIIIAALLLSMLGCASVPLRTMYHLSQFDPMQADPGQIAVAIRTTDAIAMQKGDVTIDLAFAADDNSVVIDNHYLVEVAELQRWPASLQDGLQAGEGLTVLHLSEQDAQSMREVQKMVLERREQLGSAKGKGSFSVSVKGTCLRKALPQGDVYVDLLLQVDTEQGFLTLAEDATLAELLEQGGEATQRTWPQCESS</sequence>
<keyword evidence="2" id="KW-1185">Reference proteome</keyword>
<evidence type="ECO:0000313" key="2">
    <source>
        <dbReference type="Proteomes" id="UP001520878"/>
    </source>
</evidence>
<evidence type="ECO:0008006" key="3">
    <source>
        <dbReference type="Google" id="ProtNLM"/>
    </source>
</evidence>
<protein>
    <recommendedName>
        <fullName evidence="3">Lipoprotein</fullName>
    </recommendedName>
</protein>
<organism evidence="1 2">
    <name type="scientific">Fluctibacter halophilus</name>
    <dbReference type="NCBI Taxonomy" id="226011"/>
    <lineage>
        <taxon>Bacteria</taxon>
        <taxon>Pseudomonadati</taxon>
        <taxon>Pseudomonadota</taxon>
        <taxon>Gammaproteobacteria</taxon>
        <taxon>Alteromonadales</taxon>
        <taxon>Alteromonadaceae</taxon>
        <taxon>Fluctibacter</taxon>
    </lineage>
</organism>
<comment type="caution">
    <text evidence="1">The sequence shown here is derived from an EMBL/GenBank/DDBJ whole genome shotgun (WGS) entry which is preliminary data.</text>
</comment>